<reference evidence="1" key="1">
    <citation type="journal article" date="2020" name="G3 (Bethesda)">
        <title>High-Quality Assemblies for Three Invasive Social Wasps from the &lt;i&gt;Vespula&lt;/i&gt; Genus.</title>
        <authorList>
            <person name="Harrop T.W.R."/>
            <person name="Guhlin J."/>
            <person name="McLaughlin G.M."/>
            <person name="Permina E."/>
            <person name="Stockwell P."/>
            <person name="Gilligan J."/>
            <person name="Le Lec M.F."/>
            <person name="Gruber M.A.M."/>
            <person name="Quinn O."/>
            <person name="Lovegrove M."/>
            <person name="Duncan E.J."/>
            <person name="Remnant E.J."/>
            <person name="Van Eeckhoven J."/>
            <person name="Graham B."/>
            <person name="Knapp R.A."/>
            <person name="Langford K.W."/>
            <person name="Kronenberg Z."/>
            <person name="Press M.O."/>
            <person name="Eacker S.M."/>
            <person name="Wilson-Rankin E.E."/>
            <person name="Purcell J."/>
            <person name="Lester P.J."/>
            <person name="Dearden P.K."/>
        </authorList>
    </citation>
    <scope>NUCLEOTIDE SEQUENCE</scope>
    <source>
        <strain evidence="1">Marl-1</strain>
    </source>
</reference>
<evidence type="ECO:0000313" key="2">
    <source>
        <dbReference type="Proteomes" id="UP000614350"/>
    </source>
</evidence>
<organism evidence="1 2">
    <name type="scientific">Vespula vulgaris</name>
    <name type="common">Yellow jacket</name>
    <name type="synonym">Wasp</name>
    <dbReference type="NCBI Taxonomy" id="7454"/>
    <lineage>
        <taxon>Eukaryota</taxon>
        <taxon>Metazoa</taxon>
        <taxon>Ecdysozoa</taxon>
        <taxon>Arthropoda</taxon>
        <taxon>Hexapoda</taxon>
        <taxon>Insecta</taxon>
        <taxon>Pterygota</taxon>
        <taxon>Neoptera</taxon>
        <taxon>Endopterygota</taxon>
        <taxon>Hymenoptera</taxon>
        <taxon>Apocrita</taxon>
        <taxon>Aculeata</taxon>
        <taxon>Vespoidea</taxon>
        <taxon>Vespidae</taxon>
        <taxon>Vespinae</taxon>
        <taxon>Vespula</taxon>
    </lineage>
</organism>
<sequence>MCECGEECAEDTKNSRLVMLRGDLVHARKRVTFLLSSSSFALSLSTLSAKILGEIVSPTPEMATLGLSKVFILDKYFTELQKFWETEKKLQDPRTGYITDLLSGSRKVMKAVAREENHSTNYREPVELRHYH</sequence>
<gene>
    <name evidence="1" type="ORF">HZH66_011382</name>
</gene>
<dbReference type="EMBL" id="JACSEA010000013">
    <property type="protein sequence ID" value="KAF7386930.1"/>
    <property type="molecule type" value="Genomic_DNA"/>
</dbReference>
<proteinExistence type="predicted"/>
<name>A0A834MWD4_VESVU</name>
<accession>A0A834MWD4</accession>
<dbReference type="AlphaFoldDB" id="A0A834MWD4"/>
<keyword evidence="2" id="KW-1185">Reference proteome</keyword>
<protein>
    <submittedName>
        <fullName evidence="1">Uncharacterized protein</fullName>
    </submittedName>
</protein>
<comment type="caution">
    <text evidence="1">The sequence shown here is derived from an EMBL/GenBank/DDBJ whole genome shotgun (WGS) entry which is preliminary data.</text>
</comment>
<dbReference type="Proteomes" id="UP000614350">
    <property type="component" value="Unassembled WGS sequence"/>
</dbReference>
<evidence type="ECO:0000313" key="1">
    <source>
        <dbReference type="EMBL" id="KAF7386930.1"/>
    </source>
</evidence>